<dbReference type="GeneID" id="54575713"/>
<dbReference type="GO" id="GO:0003677">
    <property type="term" value="F:DNA binding"/>
    <property type="evidence" value="ECO:0007669"/>
    <property type="project" value="UniProtKB-KW"/>
</dbReference>
<keyword evidence="3" id="KW-0805">Transcription regulation</keyword>
<protein>
    <recommendedName>
        <fullName evidence="8">Zn(2)-C6 fungal-type domain-containing protein</fullName>
    </recommendedName>
</protein>
<dbReference type="Pfam" id="PF11951">
    <property type="entry name" value="Fungal_trans_2"/>
    <property type="match status" value="1"/>
</dbReference>
<proteinExistence type="predicted"/>
<feature type="region of interest" description="Disordered" evidence="7">
    <location>
        <begin position="417"/>
        <end position="449"/>
    </location>
</feature>
<dbReference type="GO" id="GO:0008270">
    <property type="term" value="F:zinc ion binding"/>
    <property type="evidence" value="ECO:0007669"/>
    <property type="project" value="InterPro"/>
</dbReference>
<dbReference type="PANTHER" id="PTHR36206">
    <property type="entry name" value="ASPERCRYPTIN BIOSYNTHESIS CLUSTER-SPECIFIC TRANSCRIPTION REGULATOR ATNN-RELATED"/>
    <property type="match status" value="1"/>
</dbReference>
<evidence type="ECO:0000259" key="8">
    <source>
        <dbReference type="PROSITE" id="PS50048"/>
    </source>
</evidence>
<feature type="domain" description="Zn(2)-C6 fungal-type" evidence="8">
    <location>
        <begin position="26"/>
        <end position="54"/>
    </location>
</feature>
<evidence type="ECO:0000256" key="7">
    <source>
        <dbReference type="SAM" id="MobiDB-lite"/>
    </source>
</evidence>
<evidence type="ECO:0000256" key="5">
    <source>
        <dbReference type="ARBA" id="ARBA00023163"/>
    </source>
</evidence>
<evidence type="ECO:0000256" key="3">
    <source>
        <dbReference type="ARBA" id="ARBA00023015"/>
    </source>
</evidence>
<dbReference type="RefSeq" id="XP_033682358.1">
    <property type="nucleotide sequence ID" value="XM_033822383.1"/>
</dbReference>
<dbReference type="PROSITE" id="PS50048">
    <property type="entry name" value="ZN2_CY6_FUNGAL_2"/>
    <property type="match status" value="1"/>
</dbReference>
<evidence type="ECO:0000313" key="10">
    <source>
        <dbReference type="Proteomes" id="UP000800094"/>
    </source>
</evidence>
<dbReference type="PANTHER" id="PTHR36206:SF4">
    <property type="entry name" value="HYPOTHETICAL CONSERVED PROTEIN (EUROFUNG)-RELATED"/>
    <property type="match status" value="1"/>
</dbReference>
<keyword evidence="2" id="KW-0862">Zinc</keyword>
<dbReference type="EMBL" id="ML987197">
    <property type="protein sequence ID" value="KAF2247354.1"/>
    <property type="molecule type" value="Genomic_DNA"/>
</dbReference>
<dbReference type="OrthoDB" id="2593732at2759"/>
<keyword evidence="1" id="KW-0479">Metal-binding</keyword>
<dbReference type="InterPro" id="IPR021858">
    <property type="entry name" value="Fun_TF"/>
</dbReference>
<keyword evidence="10" id="KW-1185">Reference proteome</keyword>
<reference evidence="9" key="1">
    <citation type="journal article" date="2020" name="Stud. Mycol.">
        <title>101 Dothideomycetes genomes: a test case for predicting lifestyles and emergence of pathogens.</title>
        <authorList>
            <person name="Haridas S."/>
            <person name="Albert R."/>
            <person name="Binder M."/>
            <person name="Bloem J."/>
            <person name="Labutti K."/>
            <person name="Salamov A."/>
            <person name="Andreopoulos B."/>
            <person name="Baker S."/>
            <person name="Barry K."/>
            <person name="Bills G."/>
            <person name="Bluhm B."/>
            <person name="Cannon C."/>
            <person name="Castanera R."/>
            <person name="Culley D."/>
            <person name="Daum C."/>
            <person name="Ezra D."/>
            <person name="Gonzalez J."/>
            <person name="Henrissat B."/>
            <person name="Kuo A."/>
            <person name="Liang C."/>
            <person name="Lipzen A."/>
            <person name="Lutzoni F."/>
            <person name="Magnuson J."/>
            <person name="Mondo S."/>
            <person name="Nolan M."/>
            <person name="Ohm R."/>
            <person name="Pangilinan J."/>
            <person name="Park H.-J."/>
            <person name="Ramirez L."/>
            <person name="Alfaro M."/>
            <person name="Sun H."/>
            <person name="Tritt A."/>
            <person name="Yoshinaga Y."/>
            <person name="Zwiers L.-H."/>
            <person name="Turgeon B."/>
            <person name="Goodwin S."/>
            <person name="Spatafora J."/>
            <person name="Crous P."/>
            <person name="Grigoriev I."/>
        </authorList>
    </citation>
    <scope>NUCLEOTIDE SEQUENCE</scope>
    <source>
        <strain evidence="9">CBS 122368</strain>
    </source>
</reference>
<organism evidence="9 10">
    <name type="scientific">Trematosphaeria pertusa</name>
    <dbReference type="NCBI Taxonomy" id="390896"/>
    <lineage>
        <taxon>Eukaryota</taxon>
        <taxon>Fungi</taxon>
        <taxon>Dikarya</taxon>
        <taxon>Ascomycota</taxon>
        <taxon>Pezizomycotina</taxon>
        <taxon>Dothideomycetes</taxon>
        <taxon>Pleosporomycetidae</taxon>
        <taxon>Pleosporales</taxon>
        <taxon>Massarineae</taxon>
        <taxon>Trematosphaeriaceae</taxon>
        <taxon>Trematosphaeria</taxon>
    </lineage>
</organism>
<keyword evidence="5" id="KW-0804">Transcription</keyword>
<dbReference type="Proteomes" id="UP000800094">
    <property type="component" value="Unassembled WGS sequence"/>
</dbReference>
<gene>
    <name evidence="9" type="ORF">BU26DRAFT_346261</name>
</gene>
<sequence length="576" mass="64578">MAPNSTIVERPGLQRTRRYAAKVRSGCITCKIRRVRCDETKPDCTRCTSTGRKCDGYAQDKVERPDARGLNQASLPRSTIPMFSTGDNVHYLEFYHHCAGRTLSSKFDDGFWSRIVLQMAQSESTVRHALIALSYLYKSESGSMKHARWSLVAGSQRKTLFFHYNKAIKCLIDRMDEPSYTPEVGLVTCLLFICIEFLRANYHAAFTHLSSGLKIISEWQKGRMGGLSSSTKSPSLHLSPATLRHFSGPASMIEDSLVPMFMRTITPALLFGVSIDQIVNIPIPRPQRCLEQPFATIHEAQSSNLELRNASILVFTNIARKLILREPITTADFGTQAQLLEGHHSWFRALQTLERSKCLSKEDRIVASMLKVGYYSTYIQLACTGDFRQTPYDAHLASFQALNHHAKLVLDSMDLPPSSPSALQADQPRPLRPATSHAPPAPSSNTRPGPAANFTFEVSLIPSLHFSALRCRCPLTRREAISLLALNPPREALWDAEQHVAVAKREIEIEESEIDPATGWPAESSRLWCAVIDGNMDRNGGFWVTFAYAVWAQNPEARAGGERRRADAQWEEWFVL</sequence>
<dbReference type="Gene3D" id="4.10.240.10">
    <property type="entry name" value="Zn(2)-C6 fungal-type DNA-binding domain"/>
    <property type="match status" value="1"/>
</dbReference>
<dbReference type="SUPFAM" id="SSF57701">
    <property type="entry name" value="Zn2/Cys6 DNA-binding domain"/>
    <property type="match status" value="1"/>
</dbReference>
<dbReference type="InterPro" id="IPR036864">
    <property type="entry name" value="Zn2-C6_fun-type_DNA-bd_sf"/>
</dbReference>
<evidence type="ECO:0000256" key="1">
    <source>
        <dbReference type="ARBA" id="ARBA00022723"/>
    </source>
</evidence>
<accession>A0A6A6I9T8</accession>
<dbReference type="InterPro" id="IPR052360">
    <property type="entry name" value="Transcr_Regulatory_Proteins"/>
</dbReference>
<dbReference type="AlphaFoldDB" id="A0A6A6I9T8"/>
<evidence type="ECO:0000256" key="2">
    <source>
        <dbReference type="ARBA" id="ARBA00022833"/>
    </source>
</evidence>
<dbReference type="InterPro" id="IPR001138">
    <property type="entry name" value="Zn2Cys6_DnaBD"/>
</dbReference>
<evidence type="ECO:0000313" key="9">
    <source>
        <dbReference type="EMBL" id="KAF2247354.1"/>
    </source>
</evidence>
<dbReference type="Pfam" id="PF00172">
    <property type="entry name" value="Zn_clus"/>
    <property type="match status" value="1"/>
</dbReference>
<dbReference type="SMART" id="SM00066">
    <property type="entry name" value="GAL4"/>
    <property type="match status" value="1"/>
</dbReference>
<dbReference type="PROSITE" id="PS00463">
    <property type="entry name" value="ZN2_CY6_FUNGAL_1"/>
    <property type="match status" value="1"/>
</dbReference>
<dbReference type="CDD" id="cd00067">
    <property type="entry name" value="GAL4"/>
    <property type="match status" value="1"/>
</dbReference>
<keyword evidence="6" id="KW-0539">Nucleus</keyword>
<keyword evidence="4" id="KW-0238">DNA-binding</keyword>
<evidence type="ECO:0000256" key="4">
    <source>
        <dbReference type="ARBA" id="ARBA00023125"/>
    </source>
</evidence>
<name>A0A6A6I9T8_9PLEO</name>
<dbReference type="GO" id="GO:0000981">
    <property type="term" value="F:DNA-binding transcription factor activity, RNA polymerase II-specific"/>
    <property type="evidence" value="ECO:0007669"/>
    <property type="project" value="InterPro"/>
</dbReference>
<evidence type="ECO:0000256" key="6">
    <source>
        <dbReference type="ARBA" id="ARBA00023242"/>
    </source>
</evidence>